<gene>
    <name evidence="4" type="ORF">GCM10009430_41430</name>
</gene>
<feature type="domain" description="Enoyl reductase (ER)" evidence="3">
    <location>
        <begin position="10"/>
        <end position="302"/>
    </location>
</feature>
<accession>A0ABN1J6K0</accession>
<dbReference type="InterPro" id="IPR050700">
    <property type="entry name" value="YIM1/Zinc_Alcohol_DH_Fams"/>
</dbReference>
<comment type="similarity">
    <text evidence="2">Belongs to the zinc-containing alcohol dehydrogenase family.</text>
</comment>
<dbReference type="Gene3D" id="3.40.50.720">
    <property type="entry name" value="NAD(P)-binding Rossmann-like Domain"/>
    <property type="match status" value="1"/>
</dbReference>
<dbReference type="PANTHER" id="PTHR11695">
    <property type="entry name" value="ALCOHOL DEHYDROGENASE RELATED"/>
    <property type="match status" value="1"/>
</dbReference>
<dbReference type="Pfam" id="PF08240">
    <property type="entry name" value="ADH_N"/>
    <property type="match status" value="1"/>
</dbReference>
<dbReference type="InterPro" id="IPR013149">
    <property type="entry name" value="ADH-like_C"/>
</dbReference>
<organism evidence="4 5">
    <name type="scientific">Aquimarina litoralis</name>
    <dbReference type="NCBI Taxonomy" id="584605"/>
    <lineage>
        <taxon>Bacteria</taxon>
        <taxon>Pseudomonadati</taxon>
        <taxon>Bacteroidota</taxon>
        <taxon>Flavobacteriia</taxon>
        <taxon>Flavobacteriales</taxon>
        <taxon>Flavobacteriaceae</taxon>
        <taxon>Aquimarina</taxon>
    </lineage>
</organism>
<sequence length="304" mass="33401">MKAVVYKKYGGPNVLQLKDVPKPVIQSNEVLIKIIATSVTAGDVRLRASNFPPLAWLPARLFFGLFTPKKQILGHEFSGHIVQVGDKVTRFKTGDEVYGTTSMLKTGAYAEFIAVPEFWKQGALSLKPNNKDFKEAAVLPIGAMTALYLLKKANTYKDKRILIYGASGSVGSYAVQIAKSIGADVTGVCSSRNIEMVASLGADTVIDYTKEDFTKSNKMYDIIFDTVGKLSKVNSKTALLKGGKYVTTKMITKQSNESLEEVKTLVEKQAIRPFIDKTYALEDIQKAHAYVDTGRKRGNISIII</sequence>
<reference evidence="4 5" key="1">
    <citation type="journal article" date="2019" name="Int. J. Syst. Evol. Microbiol.">
        <title>The Global Catalogue of Microorganisms (GCM) 10K type strain sequencing project: providing services to taxonomists for standard genome sequencing and annotation.</title>
        <authorList>
            <consortium name="The Broad Institute Genomics Platform"/>
            <consortium name="The Broad Institute Genome Sequencing Center for Infectious Disease"/>
            <person name="Wu L."/>
            <person name="Ma J."/>
        </authorList>
    </citation>
    <scope>NUCLEOTIDE SEQUENCE [LARGE SCALE GENOMIC DNA]</scope>
    <source>
        <strain evidence="4 5">JCM 15974</strain>
    </source>
</reference>
<name>A0ABN1J6K0_9FLAO</name>
<keyword evidence="2" id="KW-0862">Zinc</keyword>
<dbReference type="EMBL" id="BAAAGE010000004">
    <property type="protein sequence ID" value="GAA0730307.1"/>
    <property type="molecule type" value="Genomic_DNA"/>
</dbReference>
<keyword evidence="5" id="KW-1185">Reference proteome</keyword>
<dbReference type="Proteomes" id="UP001501758">
    <property type="component" value="Unassembled WGS sequence"/>
</dbReference>
<evidence type="ECO:0000313" key="5">
    <source>
        <dbReference type="Proteomes" id="UP001501758"/>
    </source>
</evidence>
<keyword evidence="1" id="KW-0560">Oxidoreductase</keyword>
<dbReference type="InterPro" id="IPR036291">
    <property type="entry name" value="NAD(P)-bd_dom_sf"/>
</dbReference>
<comment type="caution">
    <text evidence="4">The sequence shown here is derived from an EMBL/GenBank/DDBJ whole genome shotgun (WGS) entry which is preliminary data.</text>
</comment>
<dbReference type="InterPro" id="IPR013154">
    <property type="entry name" value="ADH-like_N"/>
</dbReference>
<dbReference type="InterPro" id="IPR011032">
    <property type="entry name" value="GroES-like_sf"/>
</dbReference>
<protein>
    <submittedName>
        <fullName evidence="4">NAD(P)-dependent alcohol dehydrogenase</fullName>
    </submittedName>
</protein>
<dbReference type="InterPro" id="IPR002328">
    <property type="entry name" value="ADH_Zn_CS"/>
</dbReference>
<dbReference type="Pfam" id="PF13602">
    <property type="entry name" value="ADH_zinc_N_2"/>
    <property type="match status" value="1"/>
</dbReference>
<dbReference type="SUPFAM" id="SSF51735">
    <property type="entry name" value="NAD(P)-binding Rossmann-fold domains"/>
    <property type="match status" value="1"/>
</dbReference>
<evidence type="ECO:0000256" key="1">
    <source>
        <dbReference type="ARBA" id="ARBA00023002"/>
    </source>
</evidence>
<dbReference type="Pfam" id="PF00107">
    <property type="entry name" value="ADH_zinc_N"/>
    <property type="match status" value="1"/>
</dbReference>
<comment type="cofactor">
    <cofactor evidence="2">
        <name>Zn(2+)</name>
        <dbReference type="ChEBI" id="CHEBI:29105"/>
    </cofactor>
</comment>
<proteinExistence type="inferred from homology"/>
<dbReference type="SMART" id="SM00829">
    <property type="entry name" value="PKS_ER"/>
    <property type="match status" value="1"/>
</dbReference>
<evidence type="ECO:0000313" key="4">
    <source>
        <dbReference type="EMBL" id="GAA0730307.1"/>
    </source>
</evidence>
<keyword evidence="2" id="KW-0479">Metal-binding</keyword>
<dbReference type="Gene3D" id="3.90.180.10">
    <property type="entry name" value="Medium-chain alcohol dehydrogenases, catalytic domain"/>
    <property type="match status" value="1"/>
</dbReference>
<dbReference type="PANTHER" id="PTHR11695:SF648">
    <property type="entry name" value="ZINC-BINDING OXIDOREDUCTASE"/>
    <property type="match status" value="1"/>
</dbReference>
<evidence type="ECO:0000256" key="2">
    <source>
        <dbReference type="RuleBase" id="RU361277"/>
    </source>
</evidence>
<dbReference type="SUPFAM" id="SSF50129">
    <property type="entry name" value="GroES-like"/>
    <property type="match status" value="1"/>
</dbReference>
<dbReference type="PROSITE" id="PS00059">
    <property type="entry name" value="ADH_ZINC"/>
    <property type="match status" value="1"/>
</dbReference>
<dbReference type="RefSeq" id="WP_343914152.1">
    <property type="nucleotide sequence ID" value="NZ_BAAAGE010000004.1"/>
</dbReference>
<dbReference type="CDD" id="cd08267">
    <property type="entry name" value="MDR1"/>
    <property type="match status" value="1"/>
</dbReference>
<dbReference type="InterPro" id="IPR020843">
    <property type="entry name" value="ER"/>
</dbReference>
<evidence type="ECO:0000259" key="3">
    <source>
        <dbReference type="SMART" id="SM00829"/>
    </source>
</evidence>